<dbReference type="EMBL" id="QUOT01000001">
    <property type="protein sequence ID" value="REL30710.1"/>
    <property type="molecule type" value="Genomic_DNA"/>
</dbReference>
<dbReference type="PANTHER" id="PTHR35564">
    <property type="match status" value="1"/>
</dbReference>
<gene>
    <name evidence="1" type="ORF">DXX94_08270</name>
</gene>
<reference evidence="2" key="1">
    <citation type="submission" date="2018-08" db="EMBL/GenBank/DDBJ databases">
        <title>Thalassotalea euphylliae genome.</title>
        <authorList>
            <person name="Summers S."/>
            <person name="Rice S.A."/>
            <person name="Freckelton M.L."/>
            <person name="Nedved B.T."/>
            <person name="Hadfield M.G."/>
        </authorList>
    </citation>
    <scope>NUCLEOTIDE SEQUENCE [LARGE SCALE GENOMIC DNA]</scope>
    <source>
        <strain evidence="2">H3</strain>
    </source>
</reference>
<sequence length="307" mass="35183">MRLGKGLMAGVRSSFQLKRLANALSDKPVRYQSELFSDHYHKQYCRYERAADGSYLVESKDKGLFGVRGGLPNFILDWLKLSFHRANEAFFSFLSYFEQRFVELRHAKAEMTSVVYRAEQTQSTQDQQVLLNQYFASMNFDHCDYNTAPVTLLNKHSGRSLNTIHRMLGLYFPYKFEISTDNIEWKVIPMAARSQLGQTQIGRGTVLGHKYPQLSHKVTVTIKVSDADQFQQFSVTGSTAAKHLEQIKEFCRQCFSEHASVDVIAQYHGRRVSPTSLTKKNTNAVVLGNNAQLLTTQKNQLQQIRKH</sequence>
<dbReference type="RefSeq" id="WP_116015117.1">
    <property type="nucleotide sequence ID" value="NZ_QUOT01000001.1"/>
</dbReference>
<dbReference type="Pfam" id="PF06996">
    <property type="entry name" value="T6SS_TssG"/>
    <property type="match status" value="1"/>
</dbReference>
<evidence type="ECO:0000313" key="1">
    <source>
        <dbReference type="EMBL" id="REL30710.1"/>
    </source>
</evidence>
<evidence type="ECO:0000313" key="2">
    <source>
        <dbReference type="Proteomes" id="UP000256899"/>
    </source>
</evidence>
<accession>A0A3E0U1Y2</accession>
<comment type="caution">
    <text evidence="1">The sequence shown here is derived from an EMBL/GenBank/DDBJ whole genome shotgun (WGS) entry which is preliminary data.</text>
</comment>
<dbReference type="InterPro" id="IPR010732">
    <property type="entry name" value="T6SS_TssG-like"/>
</dbReference>
<dbReference type="PANTHER" id="PTHR35564:SF4">
    <property type="entry name" value="CYTOPLASMIC PROTEIN"/>
    <property type="match status" value="1"/>
</dbReference>
<keyword evidence="2" id="KW-1185">Reference proteome</keyword>
<organism evidence="1 2">
    <name type="scientific">Thalassotalea euphylliae</name>
    <dbReference type="NCBI Taxonomy" id="1655234"/>
    <lineage>
        <taxon>Bacteria</taxon>
        <taxon>Pseudomonadati</taxon>
        <taxon>Pseudomonadota</taxon>
        <taxon>Gammaproteobacteria</taxon>
        <taxon>Alteromonadales</taxon>
        <taxon>Colwelliaceae</taxon>
        <taxon>Thalassotalea</taxon>
    </lineage>
</organism>
<dbReference type="AlphaFoldDB" id="A0A3E0U1Y2"/>
<dbReference type="Proteomes" id="UP000256899">
    <property type="component" value="Unassembled WGS sequence"/>
</dbReference>
<name>A0A3E0U1Y2_9GAMM</name>
<proteinExistence type="predicted"/>
<protein>
    <submittedName>
        <fullName evidence="1">Uncharacterized protein</fullName>
    </submittedName>
</protein>